<keyword evidence="5" id="KW-0699">rRNA-binding</keyword>
<sequence length="209" mass="23609">MASSTSLISSTFPVPKLAPNCPQFSSYSKISIPSRAQSFFKISPRKSLQYCTRSRGLVVRAEFDISLFQRDISGSDDLPPVIPGSSFPDVEDKEEPQCPPGLRQYETMVVLRPDMSEDERLAFTQKYEELLVAGGGMYVEVFNRGVIPLAYSIRKKNKAGETNTYLDGIYLLFTYFTKPESMEILAETLQADDDVIRSSSFKIRKRKLF</sequence>
<gene>
    <name evidence="10" type="ORF">Adt_37137</name>
</gene>
<keyword evidence="8 10" id="KW-0689">Ribosomal protein</keyword>
<dbReference type="GO" id="GO:0009507">
    <property type="term" value="C:chloroplast"/>
    <property type="evidence" value="ECO:0007669"/>
    <property type="project" value="UniProtKB-SubCell"/>
</dbReference>
<dbReference type="HAMAP" id="MF_00360">
    <property type="entry name" value="Ribosomal_bS6"/>
    <property type="match status" value="1"/>
</dbReference>
<comment type="caution">
    <text evidence="10">The sequence shown here is derived from an EMBL/GenBank/DDBJ whole genome shotgun (WGS) entry which is preliminary data.</text>
</comment>
<evidence type="ECO:0000256" key="3">
    <source>
        <dbReference type="ARBA" id="ARBA00022528"/>
    </source>
</evidence>
<dbReference type="Gene3D" id="3.30.70.60">
    <property type="match status" value="1"/>
</dbReference>
<protein>
    <submittedName>
        <fullName evidence="10">30S ribosomal protein S6 alpha</fullName>
    </submittedName>
</protein>
<dbReference type="PANTHER" id="PTHR21011">
    <property type="entry name" value="MITOCHONDRIAL 28S RIBOSOMAL PROTEIN S6"/>
    <property type="match status" value="1"/>
</dbReference>
<keyword evidence="7" id="KW-0809">Transit peptide</keyword>
<keyword evidence="6" id="KW-0694">RNA-binding</keyword>
<evidence type="ECO:0000256" key="7">
    <source>
        <dbReference type="ARBA" id="ARBA00022946"/>
    </source>
</evidence>
<dbReference type="Pfam" id="PF01250">
    <property type="entry name" value="Ribosomal_S6"/>
    <property type="match status" value="1"/>
</dbReference>
<dbReference type="EMBL" id="JBFOLK010000011">
    <property type="protein sequence ID" value="KAL2476401.1"/>
    <property type="molecule type" value="Genomic_DNA"/>
</dbReference>
<name>A0ABD1QK09_9LAMI</name>
<proteinExistence type="inferred from homology"/>
<accession>A0ABD1QK09</accession>
<dbReference type="AlphaFoldDB" id="A0ABD1QK09"/>
<evidence type="ECO:0000256" key="8">
    <source>
        <dbReference type="ARBA" id="ARBA00022980"/>
    </source>
</evidence>
<comment type="similarity">
    <text evidence="2">Belongs to the bacterial ribosomal protein bS6 family.</text>
</comment>
<dbReference type="Proteomes" id="UP001604336">
    <property type="component" value="Unassembled WGS sequence"/>
</dbReference>
<keyword evidence="4" id="KW-0934">Plastid</keyword>
<dbReference type="InterPro" id="IPR020814">
    <property type="entry name" value="Ribosomal_S6_plastid/chlpt"/>
</dbReference>
<dbReference type="FunFam" id="3.30.70.60:FF:000006">
    <property type="entry name" value="30S ribosomal protein S6 alpha, chloroplastic"/>
    <property type="match status" value="1"/>
</dbReference>
<evidence type="ECO:0000256" key="1">
    <source>
        <dbReference type="ARBA" id="ARBA00004229"/>
    </source>
</evidence>
<evidence type="ECO:0000256" key="2">
    <source>
        <dbReference type="ARBA" id="ARBA00009512"/>
    </source>
</evidence>
<evidence type="ECO:0000256" key="4">
    <source>
        <dbReference type="ARBA" id="ARBA00022640"/>
    </source>
</evidence>
<evidence type="ECO:0000313" key="10">
    <source>
        <dbReference type="EMBL" id="KAL2476401.1"/>
    </source>
</evidence>
<keyword evidence="3" id="KW-0150">Chloroplast</keyword>
<evidence type="ECO:0000256" key="9">
    <source>
        <dbReference type="ARBA" id="ARBA00023274"/>
    </source>
</evidence>
<evidence type="ECO:0000256" key="5">
    <source>
        <dbReference type="ARBA" id="ARBA00022730"/>
    </source>
</evidence>
<dbReference type="CDD" id="cd15487">
    <property type="entry name" value="bS6_chloro_cyano"/>
    <property type="match status" value="1"/>
</dbReference>
<reference evidence="11" key="1">
    <citation type="submission" date="2024-07" db="EMBL/GenBank/DDBJ databases">
        <title>Two chromosome-level genome assemblies of Korean endemic species Abeliophyllum distichum and Forsythia ovata (Oleaceae).</title>
        <authorList>
            <person name="Jang H."/>
        </authorList>
    </citation>
    <scope>NUCLEOTIDE SEQUENCE [LARGE SCALE GENOMIC DNA]</scope>
</reference>
<dbReference type="InterPro" id="IPR035980">
    <property type="entry name" value="Ribosomal_bS6_sf"/>
</dbReference>
<dbReference type="InterPro" id="IPR014717">
    <property type="entry name" value="Transl_elong_EF1B/ribsomal_bS6"/>
</dbReference>
<dbReference type="InterPro" id="IPR000529">
    <property type="entry name" value="Ribosomal_bS6"/>
</dbReference>
<dbReference type="GO" id="GO:0005840">
    <property type="term" value="C:ribosome"/>
    <property type="evidence" value="ECO:0007669"/>
    <property type="project" value="UniProtKB-KW"/>
</dbReference>
<dbReference type="GO" id="GO:1990904">
    <property type="term" value="C:ribonucleoprotein complex"/>
    <property type="evidence" value="ECO:0007669"/>
    <property type="project" value="UniProtKB-KW"/>
</dbReference>
<evidence type="ECO:0000313" key="11">
    <source>
        <dbReference type="Proteomes" id="UP001604336"/>
    </source>
</evidence>
<keyword evidence="9" id="KW-0687">Ribonucleoprotein</keyword>
<keyword evidence="11" id="KW-1185">Reference proteome</keyword>
<evidence type="ECO:0000256" key="6">
    <source>
        <dbReference type="ARBA" id="ARBA00022884"/>
    </source>
</evidence>
<comment type="subcellular location">
    <subcellularLocation>
        <location evidence="1">Plastid</location>
        <location evidence="1">Chloroplast</location>
    </subcellularLocation>
</comment>
<organism evidence="10 11">
    <name type="scientific">Abeliophyllum distichum</name>
    <dbReference type="NCBI Taxonomy" id="126358"/>
    <lineage>
        <taxon>Eukaryota</taxon>
        <taxon>Viridiplantae</taxon>
        <taxon>Streptophyta</taxon>
        <taxon>Embryophyta</taxon>
        <taxon>Tracheophyta</taxon>
        <taxon>Spermatophyta</taxon>
        <taxon>Magnoliopsida</taxon>
        <taxon>eudicotyledons</taxon>
        <taxon>Gunneridae</taxon>
        <taxon>Pentapetalae</taxon>
        <taxon>asterids</taxon>
        <taxon>lamiids</taxon>
        <taxon>Lamiales</taxon>
        <taxon>Oleaceae</taxon>
        <taxon>Forsythieae</taxon>
        <taxon>Abeliophyllum</taxon>
    </lineage>
</organism>
<dbReference type="PANTHER" id="PTHR21011:SF16">
    <property type="entry name" value="SMALL RIBOSOMAL SUBUNIT PROTEIN BS6C ALPHA"/>
    <property type="match status" value="1"/>
</dbReference>
<dbReference type="GO" id="GO:0019843">
    <property type="term" value="F:rRNA binding"/>
    <property type="evidence" value="ECO:0007669"/>
    <property type="project" value="UniProtKB-KW"/>
</dbReference>
<dbReference type="SUPFAM" id="SSF54995">
    <property type="entry name" value="Ribosomal protein S6"/>
    <property type="match status" value="1"/>
</dbReference>